<dbReference type="InterPro" id="IPR002477">
    <property type="entry name" value="Peptidoglycan-bd-like"/>
</dbReference>
<dbReference type="EMBL" id="CACVAY010000012">
    <property type="protein sequence ID" value="CAA6802563.1"/>
    <property type="molecule type" value="Genomic_DNA"/>
</dbReference>
<dbReference type="SUPFAM" id="SSF47090">
    <property type="entry name" value="PGBD-like"/>
    <property type="match status" value="1"/>
</dbReference>
<feature type="signal peptide" evidence="1">
    <location>
        <begin position="1"/>
        <end position="28"/>
    </location>
</feature>
<dbReference type="Pfam" id="PF01471">
    <property type="entry name" value="PG_binding_1"/>
    <property type="match status" value="1"/>
</dbReference>
<dbReference type="Gene3D" id="1.10.8.350">
    <property type="entry name" value="Bacterial muramidase"/>
    <property type="match status" value="1"/>
</dbReference>
<dbReference type="InterPro" id="IPR011970">
    <property type="entry name" value="MltB_2"/>
</dbReference>
<dbReference type="GO" id="GO:0008933">
    <property type="term" value="F:peptidoglycan lytic transglycosylase activity"/>
    <property type="evidence" value="ECO:0007669"/>
    <property type="project" value="TreeGrafter"/>
</dbReference>
<dbReference type="GO" id="GO:0016798">
    <property type="term" value="F:hydrolase activity, acting on glycosyl bonds"/>
    <property type="evidence" value="ECO:0007669"/>
    <property type="project" value="UniProtKB-KW"/>
</dbReference>
<dbReference type="NCBIfam" id="TIGR02283">
    <property type="entry name" value="MltB_2"/>
    <property type="match status" value="1"/>
</dbReference>
<proteinExistence type="predicted"/>
<dbReference type="Gene3D" id="1.10.530.10">
    <property type="match status" value="1"/>
</dbReference>
<accession>A0A6S6S4H8</accession>
<dbReference type="PANTHER" id="PTHR30163">
    <property type="entry name" value="MEMBRANE-BOUND LYTIC MUREIN TRANSGLYCOSYLASE B"/>
    <property type="match status" value="1"/>
</dbReference>
<dbReference type="PANTHER" id="PTHR30163:SF8">
    <property type="entry name" value="LYTIC MUREIN TRANSGLYCOSYLASE"/>
    <property type="match status" value="1"/>
</dbReference>
<keyword evidence="1" id="KW-0732">Signal</keyword>
<dbReference type="InterPro" id="IPR043426">
    <property type="entry name" value="MltB-like"/>
</dbReference>
<organism evidence="4">
    <name type="scientific">uncultured Thiotrichaceae bacterium</name>
    <dbReference type="NCBI Taxonomy" id="298394"/>
    <lineage>
        <taxon>Bacteria</taxon>
        <taxon>Pseudomonadati</taxon>
        <taxon>Pseudomonadota</taxon>
        <taxon>Gammaproteobacteria</taxon>
        <taxon>Thiotrichales</taxon>
        <taxon>Thiotrichaceae</taxon>
        <taxon>environmental samples</taxon>
    </lineage>
</organism>
<dbReference type="CDD" id="cd13399">
    <property type="entry name" value="Slt35-like"/>
    <property type="match status" value="1"/>
</dbReference>
<keyword evidence="4" id="KW-0378">Hydrolase</keyword>
<evidence type="ECO:0000313" key="4">
    <source>
        <dbReference type="EMBL" id="CAA6802563.1"/>
    </source>
</evidence>
<dbReference type="Pfam" id="PF13406">
    <property type="entry name" value="SLT_2"/>
    <property type="match status" value="1"/>
</dbReference>
<dbReference type="InterPro" id="IPR036365">
    <property type="entry name" value="PGBD-like_sf"/>
</dbReference>
<evidence type="ECO:0000259" key="2">
    <source>
        <dbReference type="Pfam" id="PF01471"/>
    </source>
</evidence>
<dbReference type="InterPro" id="IPR023346">
    <property type="entry name" value="Lysozyme-like_dom_sf"/>
</dbReference>
<feature type="domain" description="Peptidoglycan binding-like" evidence="2">
    <location>
        <begin position="356"/>
        <end position="406"/>
    </location>
</feature>
<dbReference type="Gene3D" id="1.10.101.10">
    <property type="entry name" value="PGBD-like superfamily/PGBD"/>
    <property type="match status" value="1"/>
</dbReference>
<dbReference type="EC" id="3.2.1.-" evidence="4"/>
<dbReference type="InterPro" id="IPR036366">
    <property type="entry name" value="PGBDSf"/>
</dbReference>
<name>A0A6S6S4H8_9GAMM</name>
<dbReference type="GO" id="GO:0009253">
    <property type="term" value="P:peptidoglycan catabolic process"/>
    <property type="evidence" value="ECO:0007669"/>
    <property type="project" value="TreeGrafter"/>
</dbReference>
<gene>
    <name evidence="4" type="ORF">HELGO_WM10936</name>
</gene>
<evidence type="ECO:0000259" key="3">
    <source>
        <dbReference type="Pfam" id="PF13406"/>
    </source>
</evidence>
<dbReference type="SUPFAM" id="SSF53955">
    <property type="entry name" value="Lysozyme-like"/>
    <property type="match status" value="1"/>
</dbReference>
<dbReference type="InterPro" id="IPR031304">
    <property type="entry name" value="SLT_2"/>
</dbReference>
<protein>
    <submittedName>
        <fullName evidence="4">Membrane-bound lytic murein transglycosylase B (EC)</fullName>
        <ecNumber evidence="4">3.2.1.-</ecNumber>
    </submittedName>
</protein>
<keyword evidence="4" id="KW-0326">Glycosidase</keyword>
<reference evidence="4" key="1">
    <citation type="submission" date="2020-01" db="EMBL/GenBank/DDBJ databases">
        <authorList>
            <person name="Meier V. D."/>
            <person name="Meier V D."/>
        </authorList>
    </citation>
    <scope>NUCLEOTIDE SEQUENCE</scope>
    <source>
        <strain evidence="4">HLG_WM_MAG_07</strain>
    </source>
</reference>
<dbReference type="AlphaFoldDB" id="A0A6S6S4H8"/>
<evidence type="ECO:0000256" key="1">
    <source>
        <dbReference type="SAM" id="SignalP"/>
    </source>
</evidence>
<sequence length="407" mass="46178">MKKNQHKHSFWLSSCLWGLLLTSSSIYADVPASATQSFQVWKQAFVVQAQEKGIKKETLKKALYPIDLDPSVQKLIAHQPEFTKSVWEYLDAAVSKSRVIKGRRLLARHEKLLKKIEQQFGIQPQYIVAIWGLETSYGQNFGGHSVIRSLATLAYDSDRSEFYEKELLAALRIIEEGHVGNHRMIGSWAGAMGHTQFMPSTFLEYAVNFDNNPKKDLWNSLEDAFASTANYLEKANWQPGEPWGIEVKLPDKVDWTLADPTTWLTLKEWSEQGIAHVDGRPLNHLDEKEARLFLPAGHNGPAFLTFKNFLAFKVYNNSDSYALAVGYLGDRIRGGREIQTNWPRKDVALSFTQKEDLQYLLTVLGYDTGGVDGKIGPNTREALRNWQTEMGLPADGYVNEDILNLLR</sequence>
<feature type="domain" description="Transglycosylase SLT" evidence="3">
    <location>
        <begin position="37"/>
        <end position="330"/>
    </location>
</feature>
<feature type="chain" id="PRO_5027774663" evidence="1">
    <location>
        <begin position="29"/>
        <end position="407"/>
    </location>
</feature>